<dbReference type="PANTHER" id="PTHR30419">
    <property type="entry name" value="HTH-TYPE TRANSCRIPTIONAL REGULATOR YBHD"/>
    <property type="match status" value="1"/>
</dbReference>
<dbReference type="Pfam" id="PF03466">
    <property type="entry name" value="LysR_substrate"/>
    <property type="match status" value="1"/>
</dbReference>
<dbReference type="SUPFAM" id="SSF53850">
    <property type="entry name" value="Periplasmic binding protein-like II"/>
    <property type="match status" value="1"/>
</dbReference>
<dbReference type="GO" id="GO:0003677">
    <property type="term" value="F:DNA binding"/>
    <property type="evidence" value="ECO:0007669"/>
    <property type="project" value="UniProtKB-KW"/>
</dbReference>
<dbReference type="PROSITE" id="PS50931">
    <property type="entry name" value="HTH_LYSR"/>
    <property type="match status" value="1"/>
</dbReference>
<dbReference type="InterPro" id="IPR036390">
    <property type="entry name" value="WH_DNA-bd_sf"/>
</dbReference>
<accession>A0A411YXF5</accession>
<evidence type="ECO:0000256" key="5">
    <source>
        <dbReference type="SAM" id="Phobius"/>
    </source>
</evidence>
<keyword evidence="4" id="KW-0804">Transcription</keyword>
<comment type="similarity">
    <text evidence="1">Belongs to the LysR transcriptional regulatory family.</text>
</comment>
<dbReference type="InterPro" id="IPR050950">
    <property type="entry name" value="HTH-type_LysR_regulators"/>
</dbReference>
<dbReference type="GO" id="GO:0003700">
    <property type="term" value="F:DNA-binding transcription factor activity"/>
    <property type="evidence" value="ECO:0007669"/>
    <property type="project" value="InterPro"/>
</dbReference>
<dbReference type="Gene3D" id="3.40.190.290">
    <property type="match status" value="1"/>
</dbReference>
<dbReference type="Proteomes" id="UP000284547">
    <property type="component" value="Unassembled WGS sequence"/>
</dbReference>
<evidence type="ECO:0000259" key="6">
    <source>
        <dbReference type="PROSITE" id="PS50931"/>
    </source>
</evidence>
<evidence type="ECO:0000256" key="4">
    <source>
        <dbReference type="ARBA" id="ARBA00023163"/>
    </source>
</evidence>
<dbReference type="AlphaFoldDB" id="A0A411YXF5"/>
<dbReference type="Pfam" id="PF00126">
    <property type="entry name" value="HTH_1"/>
    <property type="match status" value="1"/>
</dbReference>
<keyword evidence="5" id="KW-0472">Membrane</keyword>
<keyword evidence="3" id="KW-0238">DNA-binding</keyword>
<name>A0A411YXF5_9RHOB</name>
<evidence type="ECO:0000256" key="3">
    <source>
        <dbReference type="ARBA" id="ARBA00023125"/>
    </source>
</evidence>
<dbReference type="FunFam" id="1.10.10.10:FF:000001">
    <property type="entry name" value="LysR family transcriptional regulator"/>
    <property type="match status" value="1"/>
</dbReference>
<dbReference type="PRINTS" id="PR00039">
    <property type="entry name" value="HTHLYSR"/>
</dbReference>
<reference evidence="7 8" key="1">
    <citation type="submission" date="2018-08" db="EMBL/GenBank/DDBJ databases">
        <title>Flavobacterium tibetense sp. nov., isolated from a wetland YonghuCo on Tibetan Plateau.</title>
        <authorList>
            <person name="Phurbu D."/>
            <person name="Lu H."/>
            <person name="Xing P."/>
        </authorList>
    </citation>
    <scope>NUCLEOTIDE SEQUENCE [LARGE SCALE GENOMIC DNA]</scope>
    <source>
        <strain evidence="7 8">DJC</strain>
    </source>
</reference>
<keyword evidence="5" id="KW-1133">Transmembrane helix</keyword>
<dbReference type="InterPro" id="IPR036388">
    <property type="entry name" value="WH-like_DNA-bd_sf"/>
</dbReference>
<keyword evidence="2" id="KW-0805">Transcription regulation</keyword>
<dbReference type="InterPro" id="IPR000847">
    <property type="entry name" value="LysR_HTH_N"/>
</dbReference>
<organism evidence="7 8">
    <name type="scientific">Pseudotabrizicola alkalilacus</name>
    <dbReference type="NCBI Taxonomy" id="2305252"/>
    <lineage>
        <taxon>Bacteria</taxon>
        <taxon>Pseudomonadati</taxon>
        <taxon>Pseudomonadota</taxon>
        <taxon>Alphaproteobacteria</taxon>
        <taxon>Rhodobacterales</taxon>
        <taxon>Paracoccaceae</taxon>
        <taxon>Pseudotabrizicola</taxon>
    </lineage>
</organism>
<dbReference type="InterPro" id="IPR005119">
    <property type="entry name" value="LysR_subst-bd"/>
</dbReference>
<feature type="transmembrane region" description="Helical" evidence="5">
    <location>
        <begin position="248"/>
        <end position="276"/>
    </location>
</feature>
<dbReference type="SUPFAM" id="SSF46785">
    <property type="entry name" value="Winged helix' DNA-binding domain"/>
    <property type="match status" value="1"/>
</dbReference>
<comment type="caution">
    <text evidence="7">The sequence shown here is derived from an EMBL/GenBank/DDBJ whole genome shotgun (WGS) entry which is preliminary data.</text>
</comment>
<dbReference type="GO" id="GO:0005829">
    <property type="term" value="C:cytosol"/>
    <property type="evidence" value="ECO:0007669"/>
    <property type="project" value="TreeGrafter"/>
</dbReference>
<evidence type="ECO:0000256" key="2">
    <source>
        <dbReference type="ARBA" id="ARBA00023015"/>
    </source>
</evidence>
<protein>
    <submittedName>
        <fullName evidence="7">LysR family transcriptional regulator</fullName>
    </submittedName>
</protein>
<keyword evidence="8" id="KW-1185">Reference proteome</keyword>
<keyword evidence="5" id="KW-0812">Transmembrane</keyword>
<evidence type="ECO:0000313" key="7">
    <source>
        <dbReference type="EMBL" id="RGP35419.1"/>
    </source>
</evidence>
<feature type="domain" description="HTH lysR-type" evidence="6">
    <location>
        <begin position="24"/>
        <end position="81"/>
    </location>
</feature>
<sequence length="335" mass="36756">MRRGRHTPRLIPSESNVNILKENISTRDLMAFVALIRTGSFTAAAGMLNITQSAVSKRVAELEQKLAVRLLDRSTRRLELTAEGRAFVISAEAILQQFEQSVGQLRSLAQGSTGELRLCSASNMSTQIVAPVVGGFIETNPRVRLSLYDCQTRKQMIEHIANGSSDVGLIGGLPNQDHELSGEFDLTEIAMVREPMIVCFAHGHPLEKFERVAWEQVSAYPRIGLRSKFGIGHVTGVIEQLGHLGERYVMSVTMINTAIALASAGVGVAIFPCYVVRGGRPNISWRPIEGTEHDYNFNYVHLRGKALSGASRVFGEHLRAFLSKMPATTKREGAS</sequence>
<proteinExistence type="inferred from homology"/>
<evidence type="ECO:0000313" key="8">
    <source>
        <dbReference type="Proteomes" id="UP000284547"/>
    </source>
</evidence>
<gene>
    <name evidence="7" type="ORF">D1012_20255</name>
</gene>
<dbReference type="EMBL" id="QWEY01000016">
    <property type="protein sequence ID" value="RGP35419.1"/>
    <property type="molecule type" value="Genomic_DNA"/>
</dbReference>
<dbReference type="PANTHER" id="PTHR30419:SF8">
    <property type="entry name" value="NITROGEN ASSIMILATION TRANSCRIPTIONAL ACTIVATOR-RELATED"/>
    <property type="match status" value="1"/>
</dbReference>
<dbReference type="Gene3D" id="1.10.10.10">
    <property type="entry name" value="Winged helix-like DNA-binding domain superfamily/Winged helix DNA-binding domain"/>
    <property type="match status" value="1"/>
</dbReference>
<evidence type="ECO:0000256" key="1">
    <source>
        <dbReference type="ARBA" id="ARBA00009437"/>
    </source>
</evidence>